<dbReference type="Proteomes" id="UP000790709">
    <property type="component" value="Unassembled WGS sequence"/>
</dbReference>
<gene>
    <name evidence="1" type="ORF">BV22DRAFT_1008691</name>
</gene>
<organism evidence="1 2">
    <name type="scientific">Leucogyrophana mollusca</name>
    <dbReference type="NCBI Taxonomy" id="85980"/>
    <lineage>
        <taxon>Eukaryota</taxon>
        <taxon>Fungi</taxon>
        <taxon>Dikarya</taxon>
        <taxon>Basidiomycota</taxon>
        <taxon>Agaricomycotina</taxon>
        <taxon>Agaricomycetes</taxon>
        <taxon>Agaricomycetidae</taxon>
        <taxon>Boletales</taxon>
        <taxon>Boletales incertae sedis</taxon>
        <taxon>Leucogyrophana</taxon>
    </lineage>
</organism>
<evidence type="ECO:0000313" key="1">
    <source>
        <dbReference type="EMBL" id="KAH7926568.1"/>
    </source>
</evidence>
<keyword evidence="2" id="KW-1185">Reference proteome</keyword>
<sequence>MGIFSKSFNPATDLPDLSGKVILITGGNAGIGYATVKHLARRGAKVYMAARNESKAKEAIAQLKVDGLGPGNGEVIWIKLDLQDPRNAKKMAEEFMKIENRLDVIVTTLSTFSLISPLVLTRDLLPLLKQTAAEPDSDVRVVVVASDAHKFIQGRPRFRNLDELNNECKDSWVPSFARYGLSKLTNILFAKELQRRLLSQGLEISVISLHPGAVNTFSHKPPLKTFKWLVEILIYPFFVSPDVGGYTSAFAAASEEVKKDKEKYRGAYLVPVAKLSTGAKLARDDELAKELWDTVETFLKEKDI</sequence>
<reference evidence="1" key="1">
    <citation type="journal article" date="2021" name="New Phytol.">
        <title>Evolutionary innovations through gain and loss of genes in the ectomycorrhizal Boletales.</title>
        <authorList>
            <person name="Wu G."/>
            <person name="Miyauchi S."/>
            <person name="Morin E."/>
            <person name="Kuo A."/>
            <person name="Drula E."/>
            <person name="Varga T."/>
            <person name="Kohler A."/>
            <person name="Feng B."/>
            <person name="Cao Y."/>
            <person name="Lipzen A."/>
            <person name="Daum C."/>
            <person name="Hundley H."/>
            <person name="Pangilinan J."/>
            <person name="Johnson J."/>
            <person name="Barry K."/>
            <person name="LaButti K."/>
            <person name="Ng V."/>
            <person name="Ahrendt S."/>
            <person name="Min B."/>
            <person name="Choi I.G."/>
            <person name="Park H."/>
            <person name="Plett J.M."/>
            <person name="Magnuson J."/>
            <person name="Spatafora J.W."/>
            <person name="Nagy L.G."/>
            <person name="Henrissat B."/>
            <person name="Grigoriev I.V."/>
            <person name="Yang Z.L."/>
            <person name="Xu J."/>
            <person name="Martin F.M."/>
        </authorList>
    </citation>
    <scope>NUCLEOTIDE SEQUENCE</scope>
    <source>
        <strain evidence="1">KUC20120723A-06</strain>
    </source>
</reference>
<protein>
    <submittedName>
        <fullName evidence="1">NAD(P)-binding protein</fullName>
    </submittedName>
</protein>
<dbReference type="EMBL" id="MU266380">
    <property type="protein sequence ID" value="KAH7926568.1"/>
    <property type="molecule type" value="Genomic_DNA"/>
</dbReference>
<comment type="caution">
    <text evidence="1">The sequence shown here is derived from an EMBL/GenBank/DDBJ whole genome shotgun (WGS) entry which is preliminary data.</text>
</comment>
<name>A0ACB8BMZ1_9AGAM</name>
<accession>A0ACB8BMZ1</accession>
<proteinExistence type="predicted"/>
<evidence type="ECO:0000313" key="2">
    <source>
        <dbReference type="Proteomes" id="UP000790709"/>
    </source>
</evidence>